<dbReference type="Proteomes" id="UP000653472">
    <property type="component" value="Unassembled WGS sequence"/>
</dbReference>
<reference evidence="1" key="1">
    <citation type="submission" date="2020-03" db="EMBL/GenBank/DDBJ databases">
        <title>Solimonas marina sp. nov., isolated from deep seawater of the Pacific Ocean.</title>
        <authorList>
            <person name="Liu X."/>
            <person name="Lai Q."/>
            <person name="Sun F."/>
            <person name="Gai Y."/>
            <person name="Li G."/>
            <person name="Shao Z."/>
        </authorList>
    </citation>
    <scope>NUCLEOTIDE SEQUENCE</scope>
    <source>
        <strain evidence="1">C16B3</strain>
    </source>
</reference>
<accession>A0A970B676</accession>
<name>A0A970B676_9GAMM</name>
<organism evidence="1 2">
    <name type="scientific">Solimonas marina</name>
    <dbReference type="NCBI Taxonomy" id="2714601"/>
    <lineage>
        <taxon>Bacteria</taxon>
        <taxon>Pseudomonadati</taxon>
        <taxon>Pseudomonadota</taxon>
        <taxon>Gammaproteobacteria</taxon>
        <taxon>Nevskiales</taxon>
        <taxon>Nevskiaceae</taxon>
        <taxon>Solimonas</taxon>
    </lineage>
</organism>
<dbReference type="EMBL" id="JAAVXB010000004">
    <property type="protein sequence ID" value="NKF22508.1"/>
    <property type="molecule type" value="Genomic_DNA"/>
</dbReference>
<comment type="caution">
    <text evidence="1">The sequence shown here is derived from an EMBL/GenBank/DDBJ whole genome shotgun (WGS) entry which is preliminary data.</text>
</comment>
<dbReference type="InterPro" id="IPR019201">
    <property type="entry name" value="DUF2065"/>
</dbReference>
<proteinExistence type="predicted"/>
<dbReference type="Pfam" id="PF09838">
    <property type="entry name" value="DUF2065"/>
    <property type="match status" value="1"/>
</dbReference>
<dbReference type="AlphaFoldDB" id="A0A970B676"/>
<gene>
    <name evidence="1" type="ORF">G7Y82_09265</name>
</gene>
<evidence type="ECO:0000313" key="1">
    <source>
        <dbReference type="EMBL" id="NKF22508.1"/>
    </source>
</evidence>
<sequence>MVIEGLLPFAAPSHWRRTLFTIAQFENRSMRVLGLASIVAGLLLLQLV</sequence>
<evidence type="ECO:0000313" key="2">
    <source>
        <dbReference type="Proteomes" id="UP000653472"/>
    </source>
</evidence>
<protein>
    <submittedName>
        <fullName evidence="1">DUF2065 domain-containing protein</fullName>
    </submittedName>
</protein>
<keyword evidence="2" id="KW-1185">Reference proteome</keyword>